<protein>
    <recommendedName>
        <fullName evidence="6 12">Diaminobutyrate--2-oxoglutarate transaminase</fullName>
        <ecNumber evidence="5 12">2.6.1.76</ecNumber>
    </recommendedName>
    <alternativeName>
        <fullName evidence="12">DABA aminotransferase</fullName>
    </alternativeName>
</protein>
<dbReference type="InterPro" id="IPR015424">
    <property type="entry name" value="PyrdxlP-dep_Trfase"/>
</dbReference>
<accession>A0A1G9KSL7</accession>
<evidence type="ECO:0000256" key="6">
    <source>
        <dbReference type="ARBA" id="ARBA00014798"/>
    </source>
</evidence>
<evidence type="ECO:0000256" key="7">
    <source>
        <dbReference type="ARBA" id="ARBA00022576"/>
    </source>
</evidence>
<dbReference type="InterPro" id="IPR005814">
    <property type="entry name" value="Aminotrans_3"/>
</dbReference>
<comment type="function">
    <text evidence="2 12">Catalyzes reversively the conversion of L-aspartate beta-semialdehyde (ASA) to L-2,4-diaminobutyrate (DABA) by transamination with L-glutamate.</text>
</comment>
<evidence type="ECO:0000256" key="4">
    <source>
        <dbReference type="ARBA" id="ARBA00008954"/>
    </source>
</evidence>
<dbReference type="RefSeq" id="WP_091053413.1">
    <property type="nucleotide sequence ID" value="NZ_FNGF01000006.1"/>
</dbReference>
<dbReference type="Proteomes" id="UP000198662">
    <property type="component" value="Unassembled WGS sequence"/>
</dbReference>
<evidence type="ECO:0000256" key="3">
    <source>
        <dbReference type="ARBA" id="ARBA00004946"/>
    </source>
</evidence>
<dbReference type="EC" id="2.6.1.76" evidence="5 12"/>
<proteinExistence type="inferred from homology"/>
<dbReference type="Gene3D" id="3.90.1150.10">
    <property type="entry name" value="Aspartate Aminotransferase, domain 1"/>
    <property type="match status" value="1"/>
</dbReference>
<evidence type="ECO:0000256" key="2">
    <source>
        <dbReference type="ARBA" id="ARBA00002189"/>
    </source>
</evidence>
<comment type="similarity">
    <text evidence="4 11">Belongs to the class-III pyridoxal-phosphate-dependent aminotransferase family.</text>
</comment>
<dbReference type="GO" id="GO:0030170">
    <property type="term" value="F:pyridoxal phosphate binding"/>
    <property type="evidence" value="ECO:0007669"/>
    <property type="project" value="InterPro"/>
</dbReference>
<dbReference type="STRING" id="380244.SAMN05216298_4230"/>
<dbReference type="EMBL" id="FNGF01000006">
    <property type="protein sequence ID" value="SDL52672.1"/>
    <property type="molecule type" value="Genomic_DNA"/>
</dbReference>
<sequence length="448" mass="48491">MQVFEQVESEVRSYCRNWPAVFTTAKGSRITDERGRSYIDFFAGAGSLNYGHNHPAMKEALLAYLAEDNVVHTLDTYSAAKRSFLESFRDLVLAPRNLDYKVQFPGPAGNNAVEAALKLARKYTGRETVVSFTNGFHGMTLGALAVTGNSMKRGGAGVPLNNAATMPYDNYMDGRTPDFLWLRSLLEDPGSGLDRPAAVIVETVQGEGGVNVASEAWLRGLEQVCREHELLFIVDDIQMGCGRTGPFFSFERAGITPDIVTLSKSLSGMGLPFALTLMRPHLDVWEPGEHNGTFRGFAPAFVTAQAALETFWRDDDLTAAVDDRADWLDGELKGIAESHPELGISTRGRGLARGLVFADPEHAGQVCAEAFANGLLMETSGAEDEVVKLLPPLTTTRDDFEEGIGIAREAVAVVAKEAEAAKEAQAAKDARVSREAQVAKEAEAKESA</sequence>
<dbReference type="InterPro" id="IPR015422">
    <property type="entry name" value="PyrdxlP-dep_Trfase_small"/>
</dbReference>
<dbReference type="PANTHER" id="PTHR43552:SF2">
    <property type="entry name" value="DIAMINOBUTYRATE--2-OXOGLUTARATE TRANSAMINASE"/>
    <property type="match status" value="1"/>
</dbReference>
<dbReference type="NCBIfam" id="NF006733">
    <property type="entry name" value="PRK09264.1"/>
    <property type="match status" value="1"/>
</dbReference>
<dbReference type="OrthoDB" id="9801052at2"/>
<evidence type="ECO:0000256" key="11">
    <source>
        <dbReference type="RuleBase" id="RU003560"/>
    </source>
</evidence>
<gene>
    <name evidence="13" type="ORF">SAMN05216298_4230</name>
</gene>
<dbReference type="CDD" id="cd00610">
    <property type="entry name" value="OAT_like"/>
    <property type="match status" value="1"/>
</dbReference>
<keyword evidence="9 11" id="KW-0663">Pyridoxal phosphate</keyword>
<dbReference type="AlphaFoldDB" id="A0A1G9KSL7"/>
<dbReference type="InterPro" id="IPR004637">
    <property type="entry name" value="Dat"/>
</dbReference>
<dbReference type="NCBIfam" id="TIGR02407">
    <property type="entry name" value="ectoine_ectB"/>
    <property type="match status" value="1"/>
</dbReference>
<keyword evidence="7 12" id="KW-0032">Aminotransferase</keyword>
<name>A0A1G9KSL7_9ACTN</name>
<dbReference type="GO" id="GO:0019491">
    <property type="term" value="P:ectoine biosynthetic process"/>
    <property type="evidence" value="ECO:0007669"/>
    <property type="project" value="UniProtKB-UniPathway"/>
</dbReference>
<dbReference type="PIRSF" id="PIRSF000521">
    <property type="entry name" value="Transaminase_4ab_Lys_Orn"/>
    <property type="match status" value="1"/>
</dbReference>
<dbReference type="PANTHER" id="PTHR43552">
    <property type="entry name" value="DIAMINOBUTYRATE--2-OXOGLUTARATE AMINOTRANSFERASE"/>
    <property type="match status" value="1"/>
</dbReference>
<dbReference type="GO" id="GO:0045303">
    <property type="term" value="F:diaminobutyrate-2-oxoglutarate transaminase activity"/>
    <property type="evidence" value="ECO:0007669"/>
    <property type="project" value="UniProtKB-EC"/>
</dbReference>
<comment type="cofactor">
    <cofactor evidence="1 12">
        <name>pyridoxal 5'-phosphate</name>
        <dbReference type="ChEBI" id="CHEBI:597326"/>
    </cofactor>
</comment>
<dbReference type="InterPro" id="IPR049704">
    <property type="entry name" value="Aminotrans_3_PPA_site"/>
</dbReference>
<dbReference type="SUPFAM" id="SSF53383">
    <property type="entry name" value="PLP-dependent transferases"/>
    <property type="match status" value="1"/>
</dbReference>
<organism evidence="13 14">
    <name type="scientific">Glycomyces sambucus</name>
    <dbReference type="NCBI Taxonomy" id="380244"/>
    <lineage>
        <taxon>Bacteria</taxon>
        <taxon>Bacillati</taxon>
        <taxon>Actinomycetota</taxon>
        <taxon>Actinomycetes</taxon>
        <taxon>Glycomycetales</taxon>
        <taxon>Glycomycetaceae</taxon>
        <taxon>Glycomyces</taxon>
    </lineage>
</organism>
<evidence type="ECO:0000313" key="13">
    <source>
        <dbReference type="EMBL" id="SDL52672.1"/>
    </source>
</evidence>
<dbReference type="PROSITE" id="PS00600">
    <property type="entry name" value="AA_TRANSFER_CLASS_3"/>
    <property type="match status" value="1"/>
</dbReference>
<evidence type="ECO:0000256" key="9">
    <source>
        <dbReference type="ARBA" id="ARBA00022898"/>
    </source>
</evidence>
<dbReference type="GO" id="GO:0047307">
    <property type="term" value="F:diaminobutyrate-pyruvate transaminase activity"/>
    <property type="evidence" value="ECO:0007669"/>
    <property type="project" value="InterPro"/>
</dbReference>
<dbReference type="InterPro" id="IPR015421">
    <property type="entry name" value="PyrdxlP-dep_Trfase_major"/>
</dbReference>
<dbReference type="Gene3D" id="3.40.640.10">
    <property type="entry name" value="Type I PLP-dependent aspartate aminotransferase-like (Major domain)"/>
    <property type="match status" value="1"/>
</dbReference>
<dbReference type="Pfam" id="PF00202">
    <property type="entry name" value="Aminotran_3"/>
    <property type="match status" value="1"/>
</dbReference>
<dbReference type="UniPathway" id="UPA00067">
    <property type="reaction ID" value="UER00121"/>
</dbReference>
<evidence type="ECO:0000256" key="5">
    <source>
        <dbReference type="ARBA" id="ARBA00013155"/>
    </source>
</evidence>
<dbReference type="NCBIfam" id="TIGR00709">
    <property type="entry name" value="dat"/>
    <property type="match status" value="1"/>
</dbReference>
<evidence type="ECO:0000313" key="14">
    <source>
        <dbReference type="Proteomes" id="UP000198662"/>
    </source>
</evidence>
<comment type="catalytic activity">
    <reaction evidence="10 12">
        <text>L-2,4-diaminobutanoate + 2-oxoglutarate = L-aspartate 4-semialdehyde + L-glutamate</text>
        <dbReference type="Rhea" id="RHEA:11160"/>
        <dbReference type="ChEBI" id="CHEBI:16810"/>
        <dbReference type="ChEBI" id="CHEBI:29985"/>
        <dbReference type="ChEBI" id="CHEBI:58761"/>
        <dbReference type="ChEBI" id="CHEBI:537519"/>
        <dbReference type="EC" id="2.6.1.76"/>
    </reaction>
</comment>
<evidence type="ECO:0000256" key="10">
    <source>
        <dbReference type="ARBA" id="ARBA00049111"/>
    </source>
</evidence>
<reference evidence="14" key="1">
    <citation type="submission" date="2016-10" db="EMBL/GenBank/DDBJ databases">
        <authorList>
            <person name="Varghese N."/>
            <person name="Submissions S."/>
        </authorList>
    </citation>
    <scope>NUCLEOTIDE SEQUENCE [LARGE SCALE GENOMIC DNA]</scope>
    <source>
        <strain evidence="14">CGMCC 4.3147</strain>
    </source>
</reference>
<dbReference type="InterPro" id="IPR012773">
    <property type="entry name" value="Ectoine_EctB"/>
</dbReference>
<comment type="pathway">
    <text evidence="3 12">Amine and polyamine biosynthesis; ectoine biosynthesis; L-ectoine from L-aspartate 4-semialdehyde: step 1/3.</text>
</comment>
<evidence type="ECO:0000256" key="1">
    <source>
        <dbReference type="ARBA" id="ARBA00001933"/>
    </source>
</evidence>
<keyword evidence="14" id="KW-1185">Reference proteome</keyword>
<evidence type="ECO:0000256" key="8">
    <source>
        <dbReference type="ARBA" id="ARBA00022679"/>
    </source>
</evidence>
<keyword evidence="8 12" id="KW-0808">Transferase</keyword>
<evidence type="ECO:0000256" key="12">
    <source>
        <dbReference type="RuleBase" id="RU365034"/>
    </source>
</evidence>